<gene>
    <name evidence="1" type="ORF">TKK_003119</name>
</gene>
<evidence type="ECO:0000313" key="1">
    <source>
        <dbReference type="EMBL" id="KAL3404132.1"/>
    </source>
</evidence>
<proteinExistence type="predicted"/>
<keyword evidence="2" id="KW-1185">Reference proteome</keyword>
<dbReference type="AlphaFoldDB" id="A0ABD2XFW0"/>
<reference evidence="1 2" key="1">
    <citation type="journal article" date="2024" name="bioRxiv">
        <title>A reference genome for Trichogramma kaykai: A tiny desert-dwelling parasitoid wasp with competing sex-ratio distorters.</title>
        <authorList>
            <person name="Culotta J."/>
            <person name="Lindsey A.R."/>
        </authorList>
    </citation>
    <scope>NUCLEOTIDE SEQUENCE [LARGE SCALE GENOMIC DNA]</scope>
    <source>
        <strain evidence="1 2">KSX58</strain>
    </source>
</reference>
<dbReference type="Proteomes" id="UP001627154">
    <property type="component" value="Unassembled WGS sequence"/>
</dbReference>
<evidence type="ECO:0000313" key="2">
    <source>
        <dbReference type="Proteomes" id="UP001627154"/>
    </source>
</evidence>
<name>A0ABD2XFW0_9HYME</name>
<sequence>MHPVCAWVSTAMKNDDEQLIVHFIYTSAAVRTRKSSIEFVYTRARTSVRIPDRGVLTRGVRHDLAIALLMIFRVVSRTDTTRQLCEYTTRAKMKTFYDNIRETNDIIINESFQFSHPNMYIKIYTQCANDVHNQCGYAITF</sequence>
<organism evidence="1 2">
    <name type="scientific">Trichogramma kaykai</name>
    <dbReference type="NCBI Taxonomy" id="54128"/>
    <lineage>
        <taxon>Eukaryota</taxon>
        <taxon>Metazoa</taxon>
        <taxon>Ecdysozoa</taxon>
        <taxon>Arthropoda</taxon>
        <taxon>Hexapoda</taxon>
        <taxon>Insecta</taxon>
        <taxon>Pterygota</taxon>
        <taxon>Neoptera</taxon>
        <taxon>Endopterygota</taxon>
        <taxon>Hymenoptera</taxon>
        <taxon>Apocrita</taxon>
        <taxon>Proctotrupomorpha</taxon>
        <taxon>Chalcidoidea</taxon>
        <taxon>Trichogrammatidae</taxon>
        <taxon>Trichogramma</taxon>
    </lineage>
</organism>
<accession>A0ABD2XFW0</accession>
<comment type="caution">
    <text evidence="1">The sequence shown here is derived from an EMBL/GenBank/DDBJ whole genome shotgun (WGS) entry which is preliminary data.</text>
</comment>
<dbReference type="EMBL" id="JBJJXI010000026">
    <property type="protein sequence ID" value="KAL3404132.1"/>
    <property type="molecule type" value="Genomic_DNA"/>
</dbReference>
<protein>
    <submittedName>
        <fullName evidence="1">Uncharacterized protein</fullName>
    </submittedName>
</protein>